<organism evidence="2 3">
    <name type="scientific">Thalictrum thalictroides</name>
    <name type="common">Rue-anemone</name>
    <name type="synonym">Anemone thalictroides</name>
    <dbReference type="NCBI Taxonomy" id="46969"/>
    <lineage>
        <taxon>Eukaryota</taxon>
        <taxon>Viridiplantae</taxon>
        <taxon>Streptophyta</taxon>
        <taxon>Embryophyta</taxon>
        <taxon>Tracheophyta</taxon>
        <taxon>Spermatophyta</taxon>
        <taxon>Magnoliopsida</taxon>
        <taxon>Ranunculales</taxon>
        <taxon>Ranunculaceae</taxon>
        <taxon>Thalictroideae</taxon>
        <taxon>Thalictrum</taxon>
    </lineage>
</organism>
<dbReference type="Proteomes" id="UP000554482">
    <property type="component" value="Unassembled WGS sequence"/>
</dbReference>
<gene>
    <name evidence="2" type="ORF">FRX31_008151</name>
</gene>
<sequence length="88" mass="10528">LHRQHQPSLRTLQRKDNMENQEMYRPQKSFIEKQQENQDLLIKCSSQVDFGEAQYFSIGHRPRKWYHKFGIKAKAMELKESICFSAAN</sequence>
<accession>A0A7J6X1I4</accession>
<evidence type="ECO:0000313" key="2">
    <source>
        <dbReference type="EMBL" id="KAF5202262.1"/>
    </source>
</evidence>
<name>A0A7J6X1I4_THATH</name>
<reference evidence="2 3" key="1">
    <citation type="submission" date="2020-06" db="EMBL/GenBank/DDBJ databases">
        <title>Transcriptomic and genomic resources for Thalictrum thalictroides and T. hernandezii: Facilitating candidate gene discovery in an emerging model plant lineage.</title>
        <authorList>
            <person name="Arias T."/>
            <person name="Riano-Pachon D.M."/>
            <person name="Di Stilio V.S."/>
        </authorList>
    </citation>
    <scope>NUCLEOTIDE SEQUENCE [LARGE SCALE GENOMIC DNA]</scope>
    <source>
        <strain evidence="3">cv. WT478/WT964</strain>
        <tissue evidence="2">Leaves</tissue>
    </source>
</reference>
<evidence type="ECO:0000313" key="3">
    <source>
        <dbReference type="Proteomes" id="UP000554482"/>
    </source>
</evidence>
<dbReference type="AlphaFoldDB" id="A0A7J6X1I4"/>
<comment type="caution">
    <text evidence="2">The sequence shown here is derived from an EMBL/GenBank/DDBJ whole genome shotgun (WGS) entry which is preliminary data.</text>
</comment>
<feature type="region of interest" description="Disordered" evidence="1">
    <location>
        <begin position="1"/>
        <end position="20"/>
    </location>
</feature>
<evidence type="ECO:0000256" key="1">
    <source>
        <dbReference type="SAM" id="MobiDB-lite"/>
    </source>
</evidence>
<proteinExistence type="predicted"/>
<protein>
    <submittedName>
        <fullName evidence="2">Uncharacterized protein</fullName>
    </submittedName>
</protein>
<dbReference type="EMBL" id="JABWDY010008373">
    <property type="protein sequence ID" value="KAF5202262.1"/>
    <property type="molecule type" value="Genomic_DNA"/>
</dbReference>
<keyword evidence="3" id="KW-1185">Reference proteome</keyword>
<feature type="non-terminal residue" evidence="2">
    <location>
        <position position="1"/>
    </location>
</feature>
<feature type="compositionally biased region" description="Polar residues" evidence="1">
    <location>
        <begin position="1"/>
        <end position="11"/>
    </location>
</feature>